<evidence type="ECO:0000313" key="6">
    <source>
        <dbReference type="EMBL" id="KAK6644222.1"/>
    </source>
</evidence>
<dbReference type="SUPFAM" id="SSF50978">
    <property type="entry name" value="WD40 repeat-like"/>
    <property type="match status" value="1"/>
</dbReference>
<evidence type="ECO:0000259" key="4">
    <source>
        <dbReference type="Pfam" id="PF04840"/>
    </source>
</evidence>
<evidence type="ECO:0000259" key="5">
    <source>
        <dbReference type="Pfam" id="PF04841"/>
    </source>
</evidence>
<comment type="subcellular location">
    <subcellularLocation>
        <location evidence="3">Late endosome membrane</location>
        <topology evidence="3">Peripheral membrane protein</topology>
        <orientation evidence="3">Cytoplasmic side</orientation>
    </subcellularLocation>
    <subcellularLocation>
        <location evidence="3">Lysosome membrane</location>
        <topology evidence="3">Peripheral membrane protein</topology>
        <orientation evidence="3">Cytoplasmic side</orientation>
    </subcellularLocation>
    <text evidence="3">Cytoplasmic, peripheral membrane protein associated with late endosomes/lysosomes.</text>
</comment>
<dbReference type="GO" id="GO:0033263">
    <property type="term" value="C:CORVET complex"/>
    <property type="evidence" value="ECO:0007669"/>
    <property type="project" value="UniProtKB-UniRule"/>
</dbReference>
<dbReference type="PANTHER" id="PTHR12811">
    <property type="entry name" value="VACUOLAR PROTEIN SORTING VPS16"/>
    <property type="match status" value="1"/>
</dbReference>
<dbReference type="GO" id="GO:0006886">
    <property type="term" value="P:intracellular protein transport"/>
    <property type="evidence" value="ECO:0007669"/>
    <property type="project" value="InterPro"/>
</dbReference>
<dbReference type="Gene3D" id="1.10.150.780">
    <property type="entry name" value="Vps16, C-terminal region"/>
    <property type="match status" value="1"/>
</dbReference>
<feature type="domain" description="Vps16 N-terminal" evidence="5">
    <location>
        <begin position="6"/>
        <end position="402"/>
    </location>
</feature>
<dbReference type="PANTHER" id="PTHR12811:SF0">
    <property type="entry name" value="VACUOLAR PROTEIN SORTING-ASSOCIATED PROTEIN 16 HOMOLOG"/>
    <property type="match status" value="1"/>
</dbReference>
<evidence type="ECO:0000256" key="3">
    <source>
        <dbReference type="PIRNR" id="PIRNR007949"/>
    </source>
</evidence>
<name>A0AAN8SCW0_POLSC</name>
<dbReference type="Pfam" id="PF04840">
    <property type="entry name" value="Vps16_C"/>
    <property type="match status" value="1"/>
</dbReference>
<keyword evidence="3" id="KW-0458">Lysosome</keyword>
<gene>
    <name evidence="6" type="ORF">RUM43_000489</name>
</gene>
<dbReference type="EMBL" id="JAWJWE010000001">
    <property type="protein sequence ID" value="KAK6644222.1"/>
    <property type="molecule type" value="Genomic_DNA"/>
</dbReference>
<dbReference type="GO" id="GO:0030897">
    <property type="term" value="C:HOPS complex"/>
    <property type="evidence" value="ECO:0007669"/>
    <property type="project" value="UniProtKB-UniRule"/>
</dbReference>
<dbReference type="Proteomes" id="UP001372834">
    <property type="component" value="Unassembled WGS sequence"/>
</dbReference>
<comment type="similarity">
    <text evidence="1 3">Belongs to the VPS16 family.</text>
</comment>
<dbReference type="Pfam" id="PF04841">
    <property type="entry name" value="Vps16_N"/>
    <property type="match status" value="1"/>
</dbReference>
<proteinExistence type="inferred from homology"/>
<keyword evidence="3" id="KW-0472">Membrane</keyword>
<organism evidence="6 7">
    <name type="scientific">Polyplax serrata</name>
    <name type="common">Common mouse louse</name>
    <dbReference type="NCBI Taxonomy" id="468196"/>
    <lineage>
        <taxon>Eukaryota</taxon>
        <taxon>Metazoa</taxon>
        <taxon>Ecdysozoa</taxon>
        <taxon>Arthropoda</taxon>
        <taxon>Hexapoda</taxon>
        <taxon>Insecta</taxon>
        <taxon>Pterygota</taxon>
        <taxon>Neoptera</taxon>
        <taxon>Paraneoptera</taxon>
        <taxon>Psocodea</taxon>
        <taxon>Troctomorpha</taxon>
        <taxon>Phthiraptera</taxon>
        <taxon>Anoplura</taxon>
        <taxon>Polyplacidae</taxon>
        <taxon>Polyplax</taxon>
    </lineage>
</organism>
<dbReference type="InterPro" id="IPR006925">
    <property type="entry name" value="Vps16_C"/>
</dbReference>
<evidence type="ECO:0000256" key="2">
    <source>
        <dbReference type="ARBA" id="ARBA00017947"/>
    </source>
</evidence>
<evidence type="ECO:0000256" key="1">
    <source>
        <dbReference type="ARBA" id="ARBA00009250"/>
    </source>
</evidence>
<dbReference type="InterPro" id="IPR036322">
    <property type="entry name" value="WD40_repeat_dom_sf"/>
</dbReference>
<reference evidence="6 7" key="1">
    <citation type="submission" date="2023-10" db="EMBL/GenBank/DDBJ databases">
        <title>Genomes of two closely related lineages of the louse Polyplax serrata with different host specificities.</title>
        <authorList>
            <person name="Martinu J."/>
            <person name="Tarabai H."/>
            <person name="Stefka J."/>
            <person name="Hypsa V."/>
        </authorList>
    </citation>
    <scope>NUCLEOTIDE SEQUENCE [LARGE SCALE GENOMIC DNA]</scope>
    <source>
        <strain evidence="6">HR10_N</strain>
    </source>
</reference>
<dbReference type="AlphaFoldDB" id="A0AAN8SCW0"/>
<keyword evidence="3" id="KW-0653">Protein transport</keyword>
<dbReference type="InterPro" id="IPR038132">
    <property type="entry name" value="Vps16_C_sf"/>
</dbReference>
<dbReference type="GO" id="GO:0016197">
    <property type="term" value="P:endosomal transport"/>
    <property type="evidence" value="ECO:0007669"/>
    <property type="project" value="TreeGrafter"/>
</dbReference>
<dbReference type="InterPro" id="IPR016534">
    <property type="entry name" value="VPS16"/>
</dbReference>
<dbReference type="InterPro" id="IPR006926">
    <property type="entry name" value="Vps16_N"/>
</dbReference>
<keyword evidence="3" id="KW-0813">Transport</keyword>
<protein>
    <recommendedName>
        <fullName evidence="2 3">Vacuolar protein sorting-associated protein 16 homolog</fullName>
    </recommendedName>
</protein>
<dbReference type="GO" id="GO:0005765">
    <property type="term" value="C:lysosomal membrane"/>
    <property type="evidence" value="ECO:0007669"/>
    <property type="project" value="UniProtKB-SubCell"/>
</dbReference>
<accession>A0AAN8SCW0</accession>
<dbReference type="GO" id="GO:0003779">
    <property type="term" value="F:actin binding"/>
    <property type="evidence" value="ECO:0007669"/>
    <property type="project" value="TreeGrafter"/>
</dbReference>
<keyword evidence="3" id="KW-0967">Endosome</keyword>
<feature type="domain" description="Vps16 C-terminal" evidence="4">
    <location>
        <begin position="538"/>
        <end position="842"/>
    </location>
</feature>
<dbReference type="GO" id="GO:0031902">
    <property type="term" value="C:late endosome membrane"/>
    <property type="evidence" value="ECO:0007669"/>
    <property type="project" value="UniProtKB-SubCell"/>
</dbReference>
<evidence type="ECO:0000313" key="7">
    <source>
        <dbReference type="Proteomes" id="UP001372834"/>
    </source>
</evidence>
<comment type="function">
    <text evidence="3">Plays a role in vesicle-mediated protein trafficking to lysosomal compartments including the endocytic membrane transport and autophagic pathways. Believed to act as a core component of the putative HOPS and CORVET endosomal tethering complexes.</text>
</comment>
<dbReference type="PIRSF" id="PIRSF007949">
    <property type="entry name" value="VPS16"/>
    <property type="match status" value="1"/>
</dbReference>
<dbReference type="GO" id="GO:0042144">
    <property type="term" value="P:vacuole fusion, non-autophagic"/>
    <property type="evidence" value="ECO:0007669"/>
    <property type="project" value="TreeGrafter"/>
</dbReference>
<comment type="caution">
    <text evidence="6">The sequence shown here is derived from an EMBL/GenBank/DDBJ whole genome shotgun (WGS) entry which is preliminary data.</text>
</comment>
<sequence length="863" mass="98551">MSSLITGDWFPLENDVYFRKFEIYQMEWPNDLDIENIVVSAAPYGGPIAVMRDRKKLIKVQTAGKPIIQIFSAPGYQISSILWNNGTLIQIGWSSEEELLCLKDDGTVLIYDMFGTRQGLFTMGEDVSVTKIIEAKIFPSVMGTGIAVLTSKYRVFLVNSVKDPKVKQFPQIPNSSEPLNGWEIISERETSVIISKGKDLFLLKQSANPIRKEPNFSENYRGIIDMCVSLDNKHLALLSDSMMLWLGSTDLEKKYCEVNTNCTSRPKQIVWCSADAVIVNCGNQLFIVERGGASMNFYTTPVYLVPEIDGVRILGSNLHEMIQKVPQVTKKIFGINSTEPGSYLLEASKQYEKKSHTSYEYIDLVRENLEKAVDQCVMAAGFEFDSTIQKLLLRAAKFGKTIAPDIPSEPYVQMCRILRVLNGVRGRKIGIPLTYSQYPFDNFLNISKHKFRRRTRDHSSLTTHRLQNLSLRTLLDRLVVRRQYKWAIEVAKYLRLPEEEGSSRILAHWACYKVKQTHLDEEQVAIEMAEKLGYAPGVSYSVIASKAADAGRTQLAIKLLDFEPQAAVQVPLLLRLGQQKPALIRALDSGNTDLVHTVMLKMRETMPLADFQMTIRAFPIAQSLYLKYCRENMPETLRDIYSQEDDYLSQAACFIREFYDPKNSSRDASLMSAIECCVKAKNEFLSGVFKEEQKLLSYQRNLEEKFRRNFVGISLHDTVELLLNLQEIKLAEKLRSEFKVPDRRYWWLRLKTLAEAGDWTEIEKFSKIKSPVGYEPFVDICLQYGNQSEAKKYVGKVSSELRVKYYVKLNLIQQAMQHAVEQKDLDALLYVKSNAGTSDQALLEELNGHIAQLSKRSKIFWSN</sequence>